<feature type="region of interest" description="Disordered" evidence="1">
    <location>
        <begin position="29"/>
        <end position="53"/>
    </location>
</feature>
<dbReference type="Proteomes" id="UP000573327">
    <property type="component" value="Unassembled WGS sequence"/>
</dbReference>
<proteinExistence type="predicted"/>
<dbReference type="RefSeq" id="WP_184919796.1">
    <property type="nucleotide sequence ID" value="NZ_JACHJR010000001.1"/>
</dbReference>
<accession>A0A7W7SFD1</accession>
<dbReference type="InterPro" id="IPR010982">
    <property type="entry name" value="Lambda_DNA-bd_dom_sf"/>
</dbReference>
<comment type="caution">
    <text evidence="2">The sequence shown here is derived from an EMBL/GenBank/DDBJ whole genome shotgun (WGS) entry which is preliminary data.</text>
</comment>
<keyword evidence="3" id="KW-1185">Reference proteome</keyword>
<dbReference type="AlphaFoldDB" id="A0A7W7SFD1"/>
<protein>
    <submittedName>
        <fullName evidence="2">Transcriptional regulator with XRE-family HTH domain</fullName>
    </submittedName>
</protein>
<reference evidence="2 3" key="1">
    <citation type="submission" date="2020-08" db="EMBL/GenBank/DDBJ databases">
        <title>Sequencing the genomes of 1000 actinobacteria strains.</title>
        <authorList>
            <person name="Klenk H.-P."/>
        </authorList>
    </citation>
    <scope>NUCLEOTIDE SEQUENCE [LARGE SCALE GENOMIC DNA]</scope>
    <source>
        <strain evidence="2 3">DSM 44786</strain>
    </source>
</reference>
<dbReference type="GO" id="GO:0003677">
    <property type="term" value="F:DNA binding"/>
    <property type="evidence" value="ECO:0007669"/>
    <property type="project" value="InterPro"/>
</dbReference>
<name>A0A7W7SFD1_9ACTN</name>
<organism evidence="2 3">
    <name type="scientific">Kitasatospora gansuensis</name>
    <dbReference type="NCBI Taxonomy" id="258050"/>
    <lineage>
        <taxon>Bacteria</taxon>
        <taxon>Bacillati</taxon>
        <taxon>Actinomycetota</taxon>
        <taxon>Actinomycetes</taxon>
        <taxon>Kitasatosporales</taxon>
        <taxon>Streptomycetaceae</taxon>
        <taxon>Kitasatospora</taxon>
    </lineage>
</organism>
<evidence type="ECO:0000313" key="3">
    <source>
        <dbReference type="Proteomes" id="UP000573327"/>
    </source>
</evidence>
<dbReference type="EMBL" id="JACHJR010000001">
    <property type="protein sequence ID" value="MBB4949446.1"/>
    <property type="molecule type" value="Genomic_DNA"/>
</dbReference>
<feature type="region of interest" description="Disordered" evidence="1">
    <location>
        <begin position="134"/>
        <end position="154"/>
    </location>
</feature>
<evidence type="ECO:0000256" key="1">
    <source>
        <dbReference type="SAM" id="MobiDB-lite"/>
    </source>
</evidence>
<evidence type="ECO:0000313" key="2">
    <source>
        <dbReference type="EMBL" id="MBB4949446.1"/>
    </source>
</evidence>
<sequence>MATLASTTDSVWSLSAKLLFLRGRLTREGGKEPTTRDLASRTTDESGKPSLDHTVIQRTLSGSKTNPPCRTILGLAQAFDCPPAFLLPGSDDLESLEVYYGHEQAREALRLIADLGESGAEGLLQAARALRAARGLEDSPGTTADTGKPRRARRRLSRAEAAEASRQEIHGLFS</sequence>
<gene>
    <name evidence="2" type="ORF">F4556_004981</name>
</gene>
<feature type="compositionally biased region" description="Basic and acidic residues" evidence="1">
    <location>
        <begin position="29"/>
        <end position="51"/>
    </location>
</feature>
<dbReference type="Gene3D" id="1.10.260.40">
    <property type="entry name" value="lambda repressor-like DNA-binding domains"/>
    <property type="match status" value="1"/>
</dbReference>